<protein>
    <submittedName>
        <fullName evidence="1">Uncharacterized protein</fullName>
    </submittedName>
</protein>
<keyword evidence="2" id="KW-1185">Reference proteome</keyword>
<dbReference type="InterPro" id="IPR002110">
    <property type="entry name" value="Ankyrin_rpt"/>
</dbReference>
<reference evidence="1" key="1">
    <citation type="submission" date="2023-10" db="EMBL/GenBank/DDBJ databases">
        <title>Genome assembly of Pristionchus species.</title>
        <authorList>
            <person name="Yoshida K."/>
            <person name="Sommer R.J."/>
        </authorList>
    </citation>
    <scope>NUCLEOTIDE SEQUENCE</scope>
    <source>
        <strain evidence="1">RS0144</strain>
    </source>
</reference>
<dbReference type="InterPro" id="IPR036770">
    <property type="entry name" value="Ankyrin_rpt-contain_sf"/>
</dbReference>
<sequence length="86" mass="9663">NSAQPTPDEMEWQVWTEAAKNDDVDTCKRILALNPAIMWKREKHSGLTGLHWAADSGSMGVCAYLLSVQPDMIRDKDEEGNQPLHL</sequence>
<organism evidence="1 2">
    <name type="scientific">Pristionchus entomophagus</name>
    <dbReference type="NCBI Taxonomy" id="358040"/>
    <lineage>
        <taxon>Eukaryota</taxon>
        <taxon>Metazoa</taxon>
        <taxon>Ecdysozoa</taxon>
        <taxon>Nematoda</taxon>
        <taxon>Chromadorea</taxon>
        <taxon>Rhabditida</taxon>
        <taxon>Rhabditina</taxon>
        <taxon>Diplogasteromorpha</taxon>
        <taxon>Diplogasteroidea</taxon>
        <taxon>Neodiplogasteridae</taxon>
        <taxon>Pristionchus</taxon>
    </lineage>
</organism>
<dbReference type="AlphaFoldDB" id="A0AAV5TKU5"/>
<feature type="non-terminal residue" evidence="1">
    <location>
        <position position="86"/>
    </location>
</feature>
<feature type="non-terminal residue" evidence="1">
    <location>
        <position position="1"/>
    </location>
</feature>
<dbReference type="EMBL" id="BTSX01000004">
    <property type="protein sequence ID" value="GMS95045.1"/>
    <property type="molecule type" value="Genomic_DNA"/>
</dbReference>
<accession>A0AAV5TKU5</accession>
<name>A0AAV5TKU5_9BILA</name>
<dbReference type="Proteomes" id="UP001432027">
    <property type="component" value="Unassembled WGS sequence"/>
</dbReference>
<comment type="caution">
    <text evidence="1">The sequence shown here is derived from an EMBL/GenBank/DDBJ whole genome shotgun (WGS) entry which is preliminary data.</text>
</comment>
<dbReference type="Gene3D" id="1.25.40.20">
    <property type="entry name" value="Ankyrin repeat-containing domain"/>
    <property type="match status" value="1"/>
</dbReference>
<dbReference type="SUPFAM" id="SSF48403">
    <property type="entry name" value="Ankyrin repeat"/>
    <property type="match status" value="1"/>
</dbReference>
<gene>
    <name evidence="1" type="ORF">PENTCL1PPCAC_17220</name>
</gene>
<dbReference type="Pfam" id="PF12796">
    <property type="entry name" value="Ank_2"/>
    <property type="match status" value="1"/>
</dbReference>
<proteinExistence type="predicted"/>
<evidence type="ECO:0000313" key="2">
    <source>
        <dbReference type="Proteomes" id="UP001432027"/>
    </source>
</evidence>
<evidence type="ECO:0000313" key="1">
    <source>
        <dbReference type="EMBL" id="GMS95045.1"/>
    </source>
</evidence>